<dbReference type="EMBL" id="KE361648">
    <property type="protein sequence ID" value="EPQ26015.1"/>
    <property type="molecule type" value="Genomic_DNA"/>
</dbReference>
<feature type="domain" description="LIM zinc-binding" evidence="7">
    <location>
        <begin position="34"/>
        <end position="95"/>
    </location>
</feature>
<dbReference type="SMART" id="SM00324">
    <property type="entry name" value="RhoGAP"/>
    <property type="match status" value="1"/>
</dbReference>
<feature type="compositionally biased region" description="Polar residues" evidence="6">
    <location>
        <begin position="403"/>
        <end position="430"/>
    </location>
</feature>
<feature type="coiled-coil region" evidence="5">
    <location>
        <begin position="756"/>
        <end position="818"/>
    </location>
</feature>
<keyword evidence="5" id="KW-0175">Coiled coil</keyword>
<dbReference type="InterPro" id="IPR046349">
    <property type="entry name" value="C1-like_sf"/>
</dbReference>
<feature type="region of interest" description="Disordered" evidence="6">
    <location>
        <begin position="486"/>
        <end position="584"/>
    </location>
</feature>
<dbReference type="eggNOG" id="KOG1453">
    <property type="taxonomic scope" value="Eukaryota"/>
</dbReference>
<dbReference type="Pfam" id="PF00620">
    <property type="entry name" value="RhoGAP"/>
    <property type="match status" value="1"/>
</dbReference>
<dbReference type="Pfam" id="PF00412">
    <property type="entry name" value="LIM"/>
    <property type="match status" value="2"/>
</dbReference>
<feature type="compositionally biased region" description="Basic and acidic residues" evidence="6">
    <location>
        <begin position="162"/>
        <end position="181"/>
    </location>
</feature>
<feature type="domain" description="Rho-GAP" evidence="9">
    <location>
        <begin position="1057"/>
        <end position="1247"/>
    </location>
</feature>
<evidence type="ECO:0000256" key="6">
    <source>
        <dbReference type="SAM" id="MobiDB-lite"/>
    </source>
</evidence>
<feature type="compositionally biased region" description="Polar residues" evidence="6">
    <location>
        <begin position="876"/>
        <end position="886"/>
    </location>
</feature>
<feature type="domain" description="LIM zinc-binding" evidence="7">
    <location>
        <begin position="96"/>
        <end position="155"/>
    </location>
</feature>
<dbReference type="SMART" id="SM00109">
    <property type="entry name" value="C1"/>
    <property type="match status" value="1"/>
</dbReference>
<dbReference type="GO" id="GO:0046872">
    <property type="term" value="F:metal ion binding"/>
    <property type="evidence" value="ECO:0007669"/>
    <property type="project" value="UniProtKB-KW"/>
</dbReference>
<feature type="region of interest" description="Disordered" evidence="6">
    <location>
        <begin position="155"/>
        <end position="455"/>
    </location>
</feature>
<dbReference type="SUPFAM" id="SSF57889">
    <property type="entry name" value="Cysteine-rich domain"/>
    <property type="match status" value="1"/>
</dbReference>
<keyword evidence="2 4" id="KW-0479">Metal-binding</keyword>
<dbReference type="FunFam" id="1.10.555.10:FF:000043">
    <property type="entry name" value="Rho GTPase activator Rga"/>
    <property type="match status" value="1"/>
</dbReference>
<feature type="compositionally biased region" description="Low complexity" evidence="6">
    <location>
        <begin position="494"/>
        <end position="506"/>
    </location>
</feature>
<evidence type="ECO:0000256" key="4">
    <source>
        <dbReference type="PROSITE-ProRule" id="PRU00125"/>
    </source>
</evidence>
<protein>
    <recommendedName>
        <fullName evidence="12">RhoGAP-domain-containing protein</fullName>
    </recommendedName>
</protein>
<evidence type="ECO:0000313" key="11">
    <source>
        <dbReference type="Proteomes" id="UP000053664"/>
    </source>
</evidence>
<evidence type="ECO:0000256" key="1">
    <source>
        <dbReference type="ARBA" id="ARBA00022468"/>
    </source>
</evidence>
<evidence type="ECO:0000313" key="10">
    <source>
        <dbReference type="EMBL" id="EPQ26015.1"/>
    </source>
</evidence>
<reference evidence="10 11" key="1">
    <citation type="journal article" date="2013" name="Plant Cell">
        <title>The transition from a phytopathogenic smut ancestor to an anamorphic biocontrol agent deciphered by comparative whole-genome analysis.</title>
        <authorList>
            <person name="Lefebvre F."/>
            <person name="Joly D.L."/>
            <person name="Labbe C."/>
            <person name="Teichmann B."/>
            <person name="Linning R."/>
            <person name="Belzile F."/>
            <person name="Bakkeren G."/>
            <person name="Belanger R.R."/>
        </authorList>
    </citation>
    <scope>NUCLEOTIDE SEQUENCE [LARGE SCALE GENOMIC DNA]</scope>
    <source>
        <strain evidence="10 11">PF-1</strain>
    </source>
</reference>
<feature type="compositionally biased region" description="Polar residues" evidence="6">
    <location>
        <begin position="246"/>
        <end position="261"/>
    </location>
</feature>
<dbReference type="InterPro" id="IPR008936">
    <property type="entry name" value="Rho_GTPase_activation_prot"/>
</dbReference>
<dbReference type="SMART" id="SM00132">
    <property type="entry name" value="LIM"/>
    <property type="match status" value="2"/>
</dbReference>
<feature type="compositionally biased region" description="Low complexity" evidence="6">
    <location>
        <begin position="384"/>
        <end position="398"/>
    </location>
</feature>
<dbReference type="GO" id="GO:0005096">
    <property type="term" value="F:GTPase activator activity"/>
    <property type="evidence" value="ECO:0007669"/>
    <property type="project" value="UniProtKB-KW"/>
</dbReference>
<dbReference type="PROSITE" id="PS50238">
    <property type="entry name" value="RHOGAP"/>
    <property type="match status" value="1"/>
</dbReference>
<dbReference type="InterPro" id="IPR050729">
    <property type="entry name" value="Rho-GAP"/>
</dbReference>
<feature type="compositionally biased region" description="Polar residues" evidence="6">
    <location>
        <begin position="370"/>
        <end position="380"/>
    </location>
</feature>
<dbReference type="InterPro" id="IPR036280">
    <property type="entry name" value="Multihaem_cyt_sf"/>
</dbReference>
<dbReference type="PROSITE" id="PS50023">
    <property type="entry name" value="LIM_DOMAIN_2"/>
    <property type="match status" value="2"/>
</dbReference>
<dbReference type="SUPFAM" id="SSF48350">
    <property type="entry name" value="GTPase activation domain, GAP"/>
    <property type="match status" value="1"/>
</dbReference>
<feature type="compositionally biased region" description="Low complexity" evidence="6">
    <location>
        <begin position="942"/>
        <end position="968"/>
    </location>
</feature>
<dbReference type="FunFam" id="2.10.110.10:FF:000160">
    <property type="entry name" value="Signal transducer, putative"/>
    <property type="match status" value="1"/>
</dbReference>
<dbReference type="Gene3D" id="2.10.110.10">
    <property type="entry name" value="Cysteine Rich Protein"/>
    <property type="match status" value="2"/>
</dbReference>
<dbReference type="GO" id="GO:0007165">
    <property type="term" value="P:signal transduction"/>
    <property type="evidence" value="ECO:0007669"/>
    <property type="project" value="InterPro"/>
</dbReference>
<dbReference type="PROSITE" id="PS00479">
    <property type="entry name" value="ZF_DAG_PE_1"/>
    <property type="match status" value="1"/>
</dbReference>
<dbReference type="PANTHER" id="PTHR23176:SF128">
    <property type="entry name" value="RHO GTPASE-ACTIVATING PROTEIN RGD1"/>
    <property type="match status" value="1"/>
</dbReference>
<feature type="domain" description="Phorbol-ester/DAG-type" evidence="8">
    <location>
        <begin position="985"/>
        <end position="1033"/>
    </location>
</feature>
<dbReference type="RefSeq" id="XP_007882200.1">
    <property type="nucleotide sequence ID" value="XM_007884009.1"/>
</dbReference>
<dbReference type="PROSITE" id="PS50081">
    <property type="entry name" value="ZF_DAG_PE_2"/>
    <property type="match status" value="1"/>
</dbReference>
<dbReference type="KEGG" id="pfp:PFL1_06468"/>
<accession>A0A061H2L4</accession>
<keyword evidence="3 4" id="KW-0862">Zinc</keyword>
<evidence type="ECO:0000259" key="8">
    <source>
        <dbReference type="PROSITE" id="PS50081"/>
    </source>
</evidence>
<evidence type="ECO:0008006" key="12">
    <source>
        <dbReference type="Google" id="ProtNLM"/>
    </source>
</evidence>
<feature type="compositionally biased region" description="Polar residues" evidence="6">
    <location>
        <begin position="333"/>
        <end position="344"/>
    </location>
</feature>
<dbReference type="GeneID" id="19320544"/>
<dbReference type="eggNOG" id="KOG1704">
    <property type="taxonomic scope" value="Eukaryota"/>
</dbReference>
<proteinExistence type="predicted"/>
<dbReference type="Proteomes" id="UP000053664">
    <property type="component" value="Unassembled WGS sequence"/>
</dbReference>
<organism evidence="10 11">
    <name type="scientific">Pseudozyma flocculosa PF-1</name>
    <dbReference type="NCBI Taxonomy" id="1277687"/>
    <lineage>
        <taxon>Eukaryota</taxon>
        <taxon>Fungi</taxon>
        <taxon>Dikarya</taxon>
        <taxon>Basidiomycota</taxon>
        <taxon>Ustilaginomycotina</taxon>
        <taxon>Ustilaginomycetes</taxon>
        <taxon>Ustilaginales</taxon>
        <taxon>Ustilaginaceae</taxon>
        <taxon>Pseudozyma</taxon>
    </lineage>
</organism>
<dbReference type="AlphaFoldDB" id="A0A061H2L4"/>
<dbReference type="SUPFAM" id="SSF48695">
    <property type="entry name" value="Multiheme cytochromes"/>
    <property type="match status" value="1"/>
</dbReference>
<dbReference type="Gene3D" id="3.30.60.20">
    <property type="match status" value="1"/>
</dbReference>
<evidence type="ECO:0000259" key="9">
    <source>
        <dbReference type="PROSITE" id="PS50238"/>
    </source>
</evidence>
<feature type="compositionally biased region" description="Basic and acidic residues" evidence="6">
    <location>
        <begin position="521"/>
        <end position="542"/>
    </location>
</feature>
<dbReference type="Pfam" id="PF00130">
    <property type="entry name" value="C1_1"/>
    <property type="match status" value="1"/>
</dbReference>
<dbReference type="PANTHER" id="PTHR23176">
    <property type="entry name" value="RHO/RAC/CDC GTPASE-ACTIVATING PROTEIN"/>
    <property type="match status" value="1"/>
</dbReference>
<dbReference type="GO" id="GO:0005737">
    <property type="term" value="C:cytoplasm"/>
    <property type="evidence" value="ECO:0007669"/>
    <property type="project" value="TreeGrafter"/>
</dbReference>
<evidence type="ECO:0000256" key="3">
    <source>
        <dbReference type="ARBA" id="ARBA00022833"/>
    </source>
</evidence>
<dbReference type="OrthoDB" id="79452at2759"/>
<feature type="coiled-coil region" evidence="5">
    <location>
        <begin position="609"/>
        <end position="709"/>
    </location>
</feature>
<sequence>MMVVSNSFHDASPNLALDDPGALGLEKEGELEEVYCGGCNRLLGEDSVEEGVIQFATKLWHVDCFRCAKCKNKVSTDRDDILLLSDGHPICGECNYSCNICNLPIMEEAIMTGDESYHASCFTCRACHSRIEELVFAKTNQGIYCMPCHNQRVARSRKHAEQRRANKLKEKQRLEAEEARRQAGSQDSASARMPGFMPSGEPSPAMPTISVDDGSVRQPTNTRPPSPPEKEAALPARTPGAAVQPLASQPANAFGSASSLSPYPGSAGAHDRSPRPGSANGKRPMQAPPPPVREGRGSPSPAPGQTPDRRGSPVSPTPVPSRSTDSLADGVTPSGSASSLSTAVQGHRAQPDSPSGGKSGARRAEDGSVASATAPQQNPRSALGDASGKPSSAGASPGVNGFSVDSATKSVFSSSSEYSQDTDGTQSATRANVHASPGKGRKTGLPASGSSSRLSKTYSFYDSDFIQLMDSFGRFDTNDNFQLSSPMLEEEAEAAGSSSLALPGAGKTSRAAKRMSIRPPIKADEDVVRGSMSSDDRPHERGAPSSPTNGLSDNDEEVLQDEAAAPKTGAETPSKHDRDGSGLSNLSAKMRESMQAATDGHVSMDISFVEMVLKDLDETRDKMQSLQSKYDRIKRASQQAAQGFSMAKEEFANEVNARHEAEMEMARLRRQLVDQAYKLATMSSEKRQQEKLEKRSEDVRASLKGMEADLTKLTVERDVTVAEVAELLALQDGSGGNSGASASREAKEAGVTENLAKRLDAVKARYRQEIDDLSLERDSLLIEIEELKQSRELFLEEAQSLNAKNEELNLLYSQMTRRVEQAGQARDQLPALPPLPRASKDLPPSQLQGGASNKAGTGFGFGFGKPSRHHPAGSGSIASTNESFGTTPAPPPQSSENLASIDSAVHRVIKPEKVEPPTMAKKFKLFKPKLADASKLAGGMGSSSSSSNGHSNGAQPPVPPKHAQAPAAAHVIAPGKASHDMVVREHLFQPFNVLRPTRCIACQKNMWGQSEMRCAICSQICHSKCLHNLSLSCSQPYTRPEDAAAAEAAAGPSMFGRDLAEQAGIEGREVPLVVEKCIQAVEAFGMDYEGIYRKSGGSSQLKVITQLFERGAAFDLEDVDRFNDVSAITSVLKNYFRELPVPLLTFELHEDFIRLAEAKLEAGAKAQQMVELIAKLPAPHHATLRKLVRHLHRVQQRSEENRMNARNLGVVFGPTLMKSGDPTQEFAHMGGKAMTIEYFIEHAEDLFA</sequence>
<evidence type="ECO:0000256" key="2">
    <source>
        <dbReference type="ARBA" id="ARBA00022723"/>
    </source>
</evidence>
<feature type="compositionally biased region" description="Polar residues" evidence="6">
    <location>
        <begin position="845"/>
        <end position="855"/>
    </location>
</feature>
<keyword evidence="4" id="KW-0440">LIM domain</keyword>
<evidence type="ECO:0000256" key="5">
    <source>
        <dbReference type="SAM" id="Coils"/>
    </source>
</evidence>
<name>A0A061H2L4_9BASI</name>
<dbReference type="InterPro" id="IPR002219">
    <property type="entry name" value="PKC_DAG/PE"/>
</dbReference>
<dbReference type="CDD" id="cd09395">
    <property type="entry name" value="LIM2_Rga"/>
    <property type="match status" value="1"/>
</dbReference>
<keyword evidence="1" id="KW-0343">GTPase activation</keyword>
<dbReference type="CDD" id="cd00029">
    <property type="entry name" value="C1"/>
    <property type="match status" value="1"/>
</dbReference>
<dbReference type="HOGENOM" id="CLU_003874_0_0_1"/>
<feature type="region of interest" description="Disordered" evidence="6">
    <location>
        <begin position="935"/>
        <end position="968"/>
    </location>
</feature>
<dbReference type="InterPro" id="IPR001781">
    <property type="entry name" value="Znf_LIM"/>
</dbReference>
<feature type="region of interest" description="Disordered" evidence="6">
    <location>
        <begin position="819"/>
        <end position="897"/>
    </location>
</feature>
<dbReference type="InterPro" id="IPR000198">
    <property type="entry name" value="RhoGAP_dom"/>
</dbReference>
<dbReference type="Gene3D" id="1.10.555.10">
    <property type="entry name" value="Rho GTPase activation protein"/>
    <property type="match status" value="1"/>
</dbReference>
<gene>
    <name evidence="10" type="ORF">PFL1_06468</name>
</gene>
<dbReference type="PROSITE" id="PS00478">
    <property type="entry name" value="LIM_DOMAIN_1"/>
    <property type="match status" value="2"/>
</dbReference>
<evidence type="ECO:0000259" key="7">
    <source>
        <dbReference type="PROSITE" id="PS50023"/>
    </source>
</evidence>